<feature type="domain" description="Hydantoinase A/oxoprolinase" evidence="1">
    <location>
        <begin position="192"/>
        <end position="363"/>
    </location>
</feature>
<dbReference type="InterPro" id="IPR045079">
    <property type="entry name" value="Oxoprolinase-like"/>
</dbReference>
<dbReference type="Pfam" id="PF05378">
    <property type="entry name" value="Hydant_A_N"/>
    <property type="match status" value="1"/>
</dbReference>
<feature type="domain" description="Hydantoinase/oxoprolinase N-terminal" evidence="2">
    <location>
        <begin position="3"/>
        <end position="172"/>
    </location>
</feature>
<organism evidence="3 4">
    <name type="scientific">Pseudaminobacter soli</name>
    <name type="common">ex Li et al. 2025</name>
    <dbReference type="NCBI Taxonomy" id="1295366"/>
    <lineage>
        <taxon>Bacteria</taxon>
        <taxon>Pseudomonadati</taxon>
        <taxon>Pseudomonadota</taxon>
        <taxon>Alphaproteobacteria</taxon>
        <taxon>Hyphomicrobiales</taxon>
        <taxon>Phyllobacteriaceae</taxon>
        <taxon>Pseudaminobacter</taxon>
    </lineage>
</organism>
<dbReference type="SUPFAM" id="SSF53067">
    <property type="entry name" value="Actin-like ATPase domain"/>
    <property type="match status" value="2"/>
</dbReference>
<dbReference type="RefSeq" id="WP_106726437.1">
    <property type="nucleotide sequence ID" value="NZ_PXYL01000016.1"/>
</dbReference>
<evidence type="ECO:0000313" key="4">
    <source>
        <dbReference type="Proteomes" id="UP000240653"/>
    </source>
</evidence>
<dbReference type="Gene3D" id="3.30.420.40">
    <property type="match status" value="1"/>
</dbReference>
<evidence type="ECO:0000259" key="2">
    <source>
        <dbReference type="Pfam" id="PF05378"/>
    </source>
</evidence>
<dbReference type="PANTHER" id="PTHR11365">
    <property type="entry name" value="5-OXOPROLINASE RELATED"/>
    <property type="match status" value="1"/>
</dbReference>
<sequence length="514" mass="52908">MLRIGVDVGGTNTDAALLRGTEVLATVKTSTTADVTSGVGAAIRTVLAEAGVAAASVNAVMVGTTHFLNAVVEGRHLEKVGVLRLCGAATRSLPPMIDWPENLRPIVEGGAAMVGGGLNYDGSEIAPLDIVAIRAACRNWRAKGISAIAVCSVFALVDPRMENEAAEIIANEMPEASVSLSHRIGRTGLLPRENATILNASLNTLGRETVGAFRLAFAALGLDCPLYLTQNDGTLMSADFAERYPVFTIASGPTNSMRGAAFLTGLSDAAVIDIGGTTTDVGMLVAGFPRTRSEGAMIGGVPTNFRVPDVYSFGLGGGSIVRPEPSLTVGPDSVGFRLPQKALCFGGDTLTATDIAVAAGFVDLGDRSLLKHISRDFARQALAQMKASIETVLDRMKPSADPIPAILVGGGSVLVEGLLEGTSVSLKPDHFGSANAIGAAIAQVSGEVDSVVSLEGSTREKALEIVVGEARARAVEAGADADTVILAEIEETPLAYLPGNAIRVAAKVIGELRA</sequence>
<dbReference type="PANTHER" id="PTHR11365:SF10">
    <property type="entry name" value="HYDANTOINASE_OXOPROLINASE"/>
    <property type="match status" value="1"/>
</dbReference>
<dbReference type="GO" id="GO:0016787">
    <property type="term" value="F:hydrolase activity"/>
    <property type="evidence" value="ECO:0007669"/>
    <property type="project" value="InterPro"/>
</dbReference>
<dbReference type="Proteomes" id="UP000240653">
    <property type="component" value="Unassembled WGS sequence"/>
</dbReference>
<comment type="caution">
    <text evidence="3">The sequence shown here is derived from an EMBL/GenBank/DDBJ whole genome shotgun (WGS) entry which is preliminary data.</text>
</comment>
<dbReference type="EMBL" id="PXYL01000016">
    <property type="protein sequence ID" value="PSJ56842.1"/>
    <property type="molecule type" value="Genomic_DNA"/>
</dbReference>
<evidence type="ECO:0000313" key="3">
    <source>
        <dbReference type="EMBL" id="PSJ56842.1"/>
    </source>
</evidence>
<name>A0A2P7S305_9HYPH</name>
<gene>
    <name evidence="3" type="ORF">C7I85_23440</name>
</gene>
<dbReference type="OrthoDB" id="9759608at2"/>
<proteinExistence type="predicted"/>
<evidence type="ECO:0000259" key="1">
    <source>
        <dbReference type="Pfam" id="PF01968"/>
    </source>
</evidence>
<reference evidence="3 4" key="1">
    <citation type="submission" date="2018-03" db="EMBL/GenBank/DDBJ databases">
        <title>The draft genome of Mesorhizobium soli JCM 19897.</title>
        <authorList>
            <person name="Li L."/>
            <person name="Liu L."/>
            <person name="Liang L."/>
            <person name="Wang T."/>
            <person name="Zhang X."/>
        </authorList>
    </citation>
    <scope>NUCLEOTIDE SEQUENCE [LARGE SCALE GENOMIC DNA]</scope>
    <source>
        <strain evidence="3 4">JCM 19897</strain>
    </source>
</reference>
<dbReference type="InterPro" id="IPR002821">
    <property type="entry name" value="Hydantoinase_A"/>
</dbReference>
<dbReference type="InterPro" id="IPR043129">
    <property type="entry name" value="ATPase_NBD"/>
</dbReference>
<dbReference type="Pfam" id="PF01968">
    <property type="entry name" value="Hydantoinase_A"/>
    <property type="match status" value="1"/>
</dbReference>
<dbReference type="AlphaFoldDB" id="A0A2P7S305"/>
<accession>A0A2P7S305</accession>
<keyword evidence="4" id="KW-1185">Reference proteome</keyword>
<dbReference type="InterPro" id="IPR008040">
    <property type="entry name" value="Hydant_A_N"/>
</dbReference>
<protein>
    <submittedName>
        <fullName evidence="3">Hydantoinase subunit beta</fullName>
    </submittedName>
</protein>